<dbReference type="InterPro" id="IPR000008">
    <property type="entry name" value="C2_dom"/>
</dbReference>
<feature type="domain" description="C2" evidence="8">
    <location>
        <begin position="1"/>
        <end position="118"/>
    </location>
</feature>
<dbReference type="InterPro" id="IPR019018">
    <property type="entry name" value="Rab-bd_FIP-RBD"/>
</dbReference>
<evidence type="ECO:0000256" key="2">
    <source>
        <dbReference type="ARBA" id="ARBA00022448"/>
    </source>
</evidence>
<feature type="domain" description="FIP-RBD" evidence="9">
    <location>
        <begin position="1124"/>
        <end position="1186"/>
    </location>
</feature>
<feature type="compositionally biased region" description="Low complexity" evidence="7">
    <location>
        <begin position="237"/>
        <end position="279"/>
    </location>
</feature>
<feature type="region of interest" description="Disordered" evidence="7">
    <location>
        <begin position="1036"/>
        <end position="1076"/>
    </location>
</feature>
<feature type="compositionally biased region" description="Polar residues" evidence="7">
    <location>
        <begin position="654"/>
        <end position="663"/>
    </location>
</feature>
<feature type="compositionally biased region" description="Basic and acidic residues" evidence="7">
    <location>
        <begin position="963"/>
        <end position="972"/>
    </location>
</feature>
<name>A0A3B3I545_ORYLA</name>
<feature type="region of interest" description="Disordered" evidence="7">
    <location>
        <begin position="198"/>
        <end position="308"/>
    </location>
</feature>
<feature type="compositionally biased region" description="Basic and acidic residues" evidence="7">
    <location>
        <begin position="457"/>
        <end position="466"/>
    </location>
</feature>
<dbReference type="GO" id="GO:0005739">
    <property type="term" value="C:mitochondrion"/>
    <property type="evidence" value="ECO:0000318"/>
    <property type="project" value="GO_Central"/>
</dbReference>
<feature type="compositionally biased region" description="Polar residues" evidence="7">
    <location>
        <begin position="440"/>
        <end position="453"/>
    </location>
</feature>
<dbReference type="InParanoid" id="A0A3B3I545"/>
<dbReference type="GO" id="GO:0015031">
    <property type="term" value="P:protein transport"/>
    <property type="evidence" value="ECO:0007669"/>
    <property type="project" value="UniProtKB-KW"/>
</dbReference>
<dbReference type="Pfam" id="PF00168">
    <property type="entry name" value="C2"/>
    <property type="match status" value="1"/>
</dbReference>
<feature type="region of interest" description="Disordered" evidence="7">
    <location>
        <begin position="942"/>
        <end position="1020"/>
    </location>
</feature>
<feature type="compositionally biased region" description="Low complexity" evidence="7">
    <location>
        <begin position="705"/>
        <end position="720"/>
    </location>
</feature>
<feature type="region of interest" description="Disordered" evidence="7">
    <location>
        <begin position="642"/>
        <end position="666"/>
    </location>
</feature>
<feature type="region of interest" description="Disordered" evidence="7">
    <location>
        <begin position="559"/>
        <end position="629"/>
    </location>
</feature>
<evidence type="ECO:0000313" key="11">
    <source>
        <dbReference type="Proteomes" id="UP000001038"/>
    </source>
</evidence>
<dbReference type="GO" id="GO:0005769">
    <property type="term" value="C:early endosome"/>
    <property type="evidence" value="ECO:0000318"/>
    <property type="project" value="GO_Central"/>
</dbReference>
<feature type="coiled-coil region" evidence="6">
    <location>
        <begin position="1126"/>
        <end position="1153"/>
    </location>
</feature>
<dbReference type="FunFam" id="2.60.40.150:FF:000070">
    <property type="entry name" value="rab11 family-interacting protein 2 isoform X1"/>
    <property type="match status" value="1"/>
</dbReference>
<proteinExistence type="predicted"/>
<dbReference type="InterPro" id="IPR037789">
    <property type="entry name" value="FIP_classI"/>
</dbReference>
<dbReference type="Gene3D" id="1.20.5.2440">
    <property type="match status" value="1"/>
</dbReference>
<dbReference type="GeneTree" id="ENSGT00940000158783"/>
<evidence type="ECO:0000256" key="5">
    <source>
        <dbReference type="ARBA" id="ARBA00022927"/>
    </source>
</evidence>
<dbReference type="InterPro" id="IPR037245">
    <property type="entry name" value="FIP-RBD_C_sf"/>
</dbReference>
<feature type="compositionally biased region" description="Polar residues" evidence="7">
    <location>
        <begin position="754"/>
        <end position="765"/>
    </location>
</feature>
<reference evidence="10" key="3">
    <citation type="submission" date="2025-09" db="UniProtKB">
        <authorList>
            <consortium name="Ensembl"/>
        </authorList>
    </citation>
    <scope>IDENTIFICATION</scope>
    <source>
        <strain evidence="10">Hd-rR</strain>
    </source>
</reference>
<keyword evidence="2" id="KW-0813">Transport</keyword>
<keyword evidence="3" id="KW-0597">Phosphoprotein</keyword>
<dbReference type="Proteomes" id="UP000001038">
    <property type="component" value="Chromosome 22"/>
</dbReference>
<feature type="region of interest" description="Disordered" evidence="7">
    <location>
        <begin position="833"/>
        <end position="862"/>
    </location>
</feature>
<evidence type="ECO:0000256" key="1">
    <source>
        <dbReference type="ARBA" id="ARBA00004172"/>
    </source>
</evidence>
<keyword evidence="6" id="KW-0175">Coiled coil</keyword>
<dbReference type="Bgee" id="ENSORLG00000029383">
    <property type="expression patterns" value="Expressed in testis and 14 other cell types or tissues"/>
</dbReference>
<dbReference type="GO" id="GO:0045335">
    <property type="term" value="C:phagocytic vesicle"/>
    <property type="evidence" value="ECO:0000318"/>
    <property type="project" value="GO_Central"/>
</dbReference>
<dbReference type="PROSITE" id="PS51511">
    <property type="entry name" value="FIP_RBD"/>
    <property type="match status" value="1"/>
</dbReference>
<evidence type="ECO:0000256" key="6">
    <source>
        <dbReference type="SAM" id="Coils"/>
    </source>
</evidence>
<feature type="compositionally biased region" description="Acidic residues" evidence="7">
    <location>
        <begin position="204"/>
        <end position="214"/>
    </location>
</feature>
<keyword evidence="4" id="KW-0967">Endosome</keyword>
<dbReference type="InterPro" id="IPR035892">
    <property type="entry name" value="C2_domain_sf"/>
</dbReference>
<accession>A0A3B3I545</accession>
<dbReference type="GO" id="GO:0031267">
    <property type="term" value="F:small GTPase binding"/>
    <property type="evidence" value="ECO:0007669"/>
    <property type="project" value="InterPro"/>
</dbReference>
<dbReference type="GO" id="GO:0055037">
    <property type="term" value="C:recycling endosome"/>
    <property type="evidence" value="ECO:0000318"/>
    <property type="project" value="GO_Central"/>
</dbReference>
<dbReference type="PANTHER" id="PTHR15746">
    <property type="entry name" value="RAB11-RELATED"/>
    <property type="match status" value="1"/>
</dbReference>
<feature type="compositionally biased region" description="Polar residues" evidence="7">
    <location>
        <begin position="789"/>
        <end position="798"/>
    </location>
</feature>
<dbReference type="Ensembl" id="ENSORLT00000040867.1">
    <property type="protein sequence ID" value="ENSORLP00000039038.1"/>
    <property type="gene ID" value="ENSORLG00000029383.1"/>
</dbReference>
<evidence type="ECO:0000256" key="4">
    <source>
        <dbReference type="ARBA" id="ARBA00022753"/>
    </source>
</evidence>
<feature type="compositionally biased region" description="Polar residues" evidence="7">
    <location>
        <begin position="853"/>
        <end position="862"/>
    </location>
</feature>
<dbReference type="GO" id="GO:0030141">
    <property type="term" value="C:secretory granule"/>
    <property type="evidence" value="ECO:0000318"/>
    <property type="project" value="GO_Central"/>
</dbReference>
<keyword evidence="5" id="KW-0653">Protein transport</keyword>
<dbReference type="PROSITE" id="PS50004">
    <property type="entry name" value="C2"/>
    <property type="match status" value="1"/>
</dbReference>
<protein>
    <submittedName>
        <fullName evidence="10">RAB11 family interacting protein 5a (class I)</fullName>
    </submittedName>
</protein>
<dbReference type="Gene3D" id="2.60.40.150">
    <property type="entry name" value="C2 domain"/>
    <property type="match status" value="1"/>
</dbReference>
<evidence type="ECO:0000313" key="10">
    <source>
        <dbReference type="Ensembl" id="ENSORLP00000039038.1"/>
    </source>
</evidence>
<dbReference type="SMART" id="SM00239">
    <property type="entry name" value="C2"/>
    <property type="match status" value="1"/>
</dbReference>
<evidence type="ECO:0000259" key="8">
    <source>
        <dbReference type="PROSITE" id="PS50004"/>
    </source>
</evidence>
<dbReference type="SUPFAM" id="SSF49562">
    <property type="entry name" value="C2 domain (Calcium/lipid-binding domain, CaLB)"/>
    <property type="match status" value="1"/>
</dbReference>
<feature type="region of interest" description="Disordered" evidence="7">
    <location>
        <begin position="888"/>
        <end position="921"/>
    </location>
</feature>
<evidence type="ECO:0000256" key="3">
    <source>
        <dbReference type="ARBA" id="ARBA00022553"/>
    </source>
</evidence>
<dbReference type="Pfam" id="PF09457">
    <property type="entry name" value="RBD-FIP"/>
    <property type="match status" value="1"/>
</dbReference>
<feature type="compositionally biased region" description="Polar residues" evidence="7">
    <location>
        <begin position="888"/>
        <end position="914"/>
    </location>
</feature>
<comment type="subcellular location">
    <subcellularLocation>
        <location evidence="1">Recycling endosome</location>
    </subcellularLocation>
</comment>
<keyword evidence="11" id="KW-1185">Reference proteome</keyword>
<evidence type="ECO:0000256" key="7">
    <source>
        <dbReference type="SAM" id="MobiDB-lite"/>
    </source>
</evidence>
<reference evidence="10 11" key="1">
    <citation type="journal article" date="2007" name="Nature">
        <title>The medaka draft genome and insights into vertebrate genome evolution.</title>
        <authorList>
            <person name="Kasahara M."/>
            <person name="Naruse K."/>
            <person name="Sasaki S."/>
            <person name="Nakatani Y."/>
            <person name="Qu W."/>
            <person name="Ahsan B."/>
            <person name="Yamada T."/>
            <person name="Nagayasu Y."/>
            <person name="Doi K."/>
            <person name="Kasai Y."/>
            <person name="Jindo T."/>
            <person name="Kobayashi D."/>
            <person name="Shimada A."/>
            <person name="Toyoda A."/>
            <person name="Kuroki Y."/>
            <person name="Fujiyama A."/>
            <person name="Sasaki T."/>
            <person name="Shimizu A."/>
            <person name="Asakawa S."/>
            <person name="Shimizu N."/>
            <person name="Hashimoto S."/>
            <person name="Yang J."/>
            <person name="Lee Y."/>
            <person name="Matsushima K."/>
            <person name="Sugano S."/>
            <person name="Sakaizumi M."/>
            <person name="Narita T."/>
            <person name="Ohishi K."/>
            <person name="Haga S."/>
            <person name="Ohta F."/>
            <person name="Nomoto H."/>
            <person name="Nogata K."/>
            <person name="Morishita T."/>
            <person name="Endo T."/>
            <person name="Shin-I T."/>
            <person name="Takeda H."/>
            <person name="Morishita S."/>
            <person name="Kohara Y."/>
        </authorList>
    </citation>
    <scope>NUCLEOTIDE SEQUENCE [LARGE SCALE GENOMIC DNA]</scope>
    <source>
        <strain evidence="10 11">Hd-rR</strain>
    </source>
</reference>
<feature type="compositionally biased region" description="Polar residues" evidence="7">
    <location>
        <begin position="695"/>
        <end position="704"/>
    </location>
</feature>
<feature type="region of interest" description="Disordered" evidence="7">
    <location>
        <begin position="411"/>
        <end position="466"/>
    </location>
</feature>
<sequence length="1190" mass="128530">MSSLMVEGEQQWVPTHVLVTVLRGRGLQGKSKHGTSDAYAIIQLGKEKYSTGVAEKTTEPEWGEECTFELQPDALESGRLVLTVMHRGLVVQDVFLGQAVIQLGEVFHQSRCLKNHWYRLQSKSGKKEKERGDIQVTIQFTRNNLTASMYDLLMKEKGASPFTKLKERIKGKRRSSQDDASSAVLPGGYASLYRLRQRMPSDGGGEEDYEDDEGGEVRRSKMRTFFFRGKLRKTSDTRSSTSVGSESSESSSRGGSLSPTAGISVVVSDLSNSPSNSSNLTADNSPEHTANTSPDSTSLKPEFGDETGEISIAVPQQFVFANGSHAPLIQPQDPGLGKPACGGGLLQKSLPVSVSLQNLSTRASMDLPKGPAGDGRRWSFDRASTEEKAAMAAALEGGGPMRVKDTPEAANTFSEVESDCKGKQQRRDLITPGRSEPGRGQTSSRNEPEQVSSGAGEKVRSWFGSKDKPSLGVSHILKPSTDPHPPLFLPNPPPGGVSVDGSSVFPPLQHANPFPHADLSSCNPFHSVLQHNPFYEDILSTRASTPPLPPLPYLSSSCPPMTHLMPQPSSSNPTLAHDSPTMEDPFADAQTEGMTTATRGPPPPSAAPPPRNSSNPFRRADRPQDDVESQWDQSFEAFAAGRLQSPVGPDLRTQESVVGTSWFSRGEPGAFRSDDRALNPANSHALSACTETKRNSSTNTSAAPSHSAGTPFSGSSSGPGVLADGGLFWFSQPDRSSSKKPETPCELGSAYSKDATTYGSHGKTQTDPEEPQLDQENRARSMEVPDGSTWDSPVNNSTGVQILGSNDDPSFFLPSYIFTSSPHAQQGLLDHRHGGLREQGSDLHSGLTHFPGFTSTPDSQQGFTDAQTLDHSGTSLFPSLYVSAESQDYQTCRSPPSLNPSGPSEPNQTVSKNSLLWGEGGDFHTTADETLALETSITERHKSQHSFISSGLKSPPEGGGEVQHADSTDPRSQKLKLQRSRSEGTLAPPTPSFESDAVSRRRSSLAPEGSRLLSLTPPAPQSISFPVALPPCANLSVRDASNPSPEGAEQQAVVQRDSPHPVKPLTATAPPEEERSKLASGLEKLKSTIHPGRGSHLTEQEDKKKILTGGAGSYYHLTHSQLVALLVQREAELQRHQEEFKNQKLLLAKREAELKKLKPQVRDLEDYIDTLLVRIMEQKPTLLQVRSKLK</sequence>
<organism evidence="10 11">
    <name type="scientific">Oryzias latipes</name>
    <name type="common">Japanese rice fish</name>
    <name type="synonym">Japanese killifish</name>
    <dbReference type="NCBI Taxonomy" id="8090"/>
    <lineage>
        <taxon>Eukaryota</taxon>
        <taxon>Metazoa</taxon>
        <taxon>Chordata</taxon>
        <taxon>Craniata</taxon>
        <taxon>Vertebrata</taxon>
        <taxon>Euteleostomi</taxon>
        <taxon>Actinopterygii</taxon>
        <taxon>Neopterygii</taxon>
        <taxon>Teleostei</taxon>
        <taxon>Neoteleostei</taxon>
        <taxon>Acanthomorphata</taxon>
        <taxon>Ovalentaria</taxon>
        <taxon>Atherinomorphae</taxon>
        <taxon>Beloniformes</taxon>
        <taxon>Adrianichthyidae</taxon>
        <taxon>Oryziinae</taxon>
        <taxon>Oryzias</taxon>
    </lineage>
</organism>
<dbReference type="AlphaFoldDB" id="A0A3B3I545"/>
<gene>
    <name evidence="10" type="primary">rab11fip5a</name>
</gene>
<evidence type="ECO:0000259" key="9">
    <source>
        <dbReference type="PROSITE" id="PS51511"/>
    </source>
</evidence>
<feature type="compositionally biased region" description="Basic and acidic residues" evidence="7">
    <location>
        <begin position="418"/>
        <end position="429"/>
    </location>
</feature>
<reference evidence="10" key="2">
    <citation type="submission" date="2025-08" db="UniProtKB">
        <authorList>
            <consortium name="Ensembl"/>
        </authorList>
    </citation>
    <scope>IDENTIFICATION</scope>
    <source>
        <strain evidence="10">Hd-rR</strain>
    </source>
</reference>
<dbReference type="STRING" id="8090.ENSORLP00000039038"/>
<feature type="region of interest" description="Disordered" evidence="7">
    <location>
        <begin position="688"/>
        <end position="798"/>
    </location>
</feature>
<dbReference type="PANTHER" id="PTHR15746:SF14">
    <property type="entry name" value="RAB11 FAMILY-INTERACTING PROTEIN 5"/>
    <property type="match status" value="1"/>
</dbReference>
<dbReference type="OrthoDB" id="8956628at2759"/>
<feature type="compositionally biased region" description="Pro residues" evidence="7">
    <location>
        <begin position="600"/>
        <end position="611"/>
    </location>
</feature>
<dbReference type="GO" id="GO:0045055">
    <property type="term" value="P:regulated exocytosis"/>
    <property type="evidence" value="ECO:0000318"/>
    <property type="project" value="GO_Central"/>
</dbReference>
<dbReference type="SUPFAM" id="SSF144270">
    <property type="entry name" value="Eferin C-derminal domain-like"/>
    <property type="match status" value="1"/>
</dbReference>
<feature type="compositionally biased region" description="Polar residues" evidence="7">
    <location>
        <begin position="280"/>
        <end position="299"/>
    </location>
</feature>